<protein>
    <submittedName>
        <fullName evidence="3">GNAT family N-acetyltransferase</fullName>
    </submittedName>
</protein>
<evidence type="ECO:0000259" key="2">
    <source>
        <dbReference type="SMART" id="SM01006"/>
    </source>
</evidence>
<comment type="caution">
    <text evidence="3">The sequence shown here is derived from an EMBL/GenBank/DDBJ whole genome shotgun (WGS) entry which is preliminary data.</text>
</comment>
<dbReference type="GO" id="GO:0019290">
    <property type="term" value="P:siderophore biosynthetic process"/>
    <property type="evidence" value="ECO:0007669"/>
    <property type="project" value="InterPro"/>
</dbReference>
<comment type="pathway">
    <text evidence="1">Siderophore biosynthesis.</text>
</comment>
<dbReference type="PANTHER" id="PTHR31438:SF1">
    <property type="entry name" value="LYSINE N-ACYLTRANSFERASE C17G9.06C-RELATED"/>
    <property type="match status" value="1"/>
</dbReference>
<accession>A0A2G9C4D4</accession>
<evidence type="ECO:0000313" key="3">
    <source>
        <dbReference type="EMBL" id="PIM51301.1"/>
    </source>
</evidence>
<dbReference type="PANTHER" id="PTHR31438">
    <property type="entry name" value="LYSINE N-ACYLTRANSFERASE C17G9.06C-RELATED"/>
    <property type="match status" value="1"/>
</dbReference>
<dbReference type="SUPFAM" id="SSF55729">
    <property type="entry name" value="Acyl-CoA N-acyltransferases (Nat)"/>
    <property type="match status" value="1"/>
</dbReference>
<keyword evidence="3" id="KW-0808">Transferase</keyword>
<dbReference type="OrthoDB" id="9087497at2"/>
<gene>
    <name evidence="3" type="ORF">CS062_20570</name>
</gene>
<dbReference type="Pfam" id="PF13523">
    <property type="entry name" value="Acetyltransf_8"/>
    <property type="match status" value="1"/>
</dbReference>
<evidence type="ECO:0000313" key="4">
    <source>
        <dbReference type="Proteomes" id="UP000231501"/>
    </source>
</evidence>
<dbReference type="AlphaFoldDB" id="A0A2G9C4D4"/>
<dbReference type="EMBL" id="PEOG01000071">
    <property type="protein sequence ID" value="PIM51301.1"/>
    <property type="molecule type" value="Genomic_DNA"/>
</dbReference>
<dbReference type="Proteomes" id="UP000231501">
    <property type="component" value="Unassembled WGS sequence"/>
</dbReference>
<keyword evidence="4" id="KW-1185">Reference proteome</keyword>
<feature type="domain" description="Acyltransferase MbtK/IucB-like conserved" evidence="2">
    <location>
        <begin position="152"/>
        <end position="199"/>
    </location>
</feature>
<dbReference type="Gene3D" id="3.40.630.30">
    <property type="match status" value="1"/>
</dbReference>
<dbReference type="InterPro" id="IPR016181">
    <property type="entry name" value="Acyl_CoA_acyltransferase"/>
</dbReference>
<organism evidence="3 4">
    <name type="scientific">Roseateles chitinivorans</name>
    <dbReference type="NCBI Taxonomy" id="2917965"/>
    <lineage>
        <taxon>Bacteria</taxon>
        <taxon>Pseudomonadati</taxon>
        <taxon>Pseudomonadota</taxon>
        <taxon>Betaproteobacteria</taxon>
        <taxon>Burkholderiales</taxon>
        <taxon>Sphaerotilaceae</taxon>
        <taxon>Roseateles</taxon>
    </lineage>
</organism>
<name>A0A2G9C4D4_9BURK</name>
<dbReference type="InterPro" id="IPR019432">
    <property type="entry name" value="Acyltransferase_MbtK/IucB-like"/>
</dbReference>
<proteinExistence type="predicted"/>
<sequence length="341" mass="38345">MNGPHLSVLPRDGGPVSAWMLEPGTPLPLLQPRDGLDRAPAALLDLHLPVALEAVFALRPDLPAVSLGGVLPASSALLAGGIALQPAGQPATVSRELFWQWDRLWLTDRRDPPPSQCVFSKDGRRHPRRPPKPVGTVYRRHIPWLDQAFSLRAMDVERDLATVNRWMNEPAVAHFWQETGDLDHHRRYLSGVAADPHTVGLIGCLDDRPFCYVEAYWAKEDRIAPFYDAADHDRGWHVLVGEPALRGRPFLTAWMPGVSHYLFLDDCRTQRLVIEPRIDNRRMIRSLNRCGYASLKEIQFPHKRAVLGLLMRERFFDDALWIPRADDADASSGPSLAVPQS</sequence>
<dbReference type="SMART" id="SM01006">
    <property type="entry name" value="AlcB"/>
    <property type="match status" value="1"/>
</dbReference>
<evidence type="ECO:0000256" key="1">
    <source>
        <dbReference type="ARBA" id="ARBA00004924"/>
    </source>
</evidence>
<dbReference type="GO" id="GO:0016410">
    <property type="term" value="F:N-acyltransferase activity"/>
    <property type="evidence" value="ECO:0007669"/>
    <property type="project" value="TreeGrafter"/>
</dbReference>
<reference evidence="3 4" key="1">
    <citation type="submission" date="2017-11" db="EMBL/GenBank/DDBJ databases">
        <title>Draft genome sequence of Mitsuaria sp. HWN-4.</title>
        <authorList>
            <person name="Gundlapally S.R."/>
        </authorList>
    </citation>
    <scope>NUCLEOTIDE SEQUENCE [LARGE SCALE GENOMIC DNA]</scope>
    <source>
        <strain evidence="3 4">HWN-4</strain>
    </source>
</reference>